<dbReference type="EMBL" id="MU394333">
    <property type="protein sequence ID" value="KAI6084744.1"/>
    <property type="molecule type" value="Genomic_DNA"/>
</dbReference>
<protein>
    <submittedName>
        <fullName evidence="1">Uncharacterized protein</fullName>
    </submittedName>
</protein>
<reference evidence="1 2" key="1">
    <citation type="journal article" date="2022" name="New Phytol.">
        <title>Ecological generalism drives hyperdiversity of secondary metabolite gene clusters in xylarialean endophytes.</title>
        <authorList>
            <person name="Franco M.E.E."/>
            <person name="Wisecaver J.H."/>
            <person name="Arnold A.E."/>
            <person name="Ju Y.M."/>
            <person name="Slot J.C."/>
            <person name="Ahrendt S."/>
            <person name="Moore L.P."/>
            <person name="Eastman K.E."/>
            <person name="Scott K."/>
            <person name="Konkel Z."/>
            <person name="Mondo S.J."/>
            <person name="Kuo A."/>
            <person name="Hayes R.D."/>
            <person name="Haridas S."/>
            <person name="Andreopoulos B."/>
            <person name="Riley R."/>
            <person name="LaButti K."/>
            <person name="Pangilinan J."/>
            <person name="Lipzen A."/>
            <person name="Amirebrahimi M."/>
            <person name="Yan J."/>
            <person name="Adam C."/>
            <person name="Keymanesh K."/>
            <person name="Ng V."/>
            <person name="Louie K."/>
            <person name="Northen T."/>
            <person name="Drula E."/>
            <person name="Henrissat B."/>
            <person name="Hsieh H.M."/>
            <person name="Youens-Clark K."/>
            <person name="Lutzoni F."/>
            <person name="Miadlikowska J."/>
            <person name="Eastwood D.C."/>
            <person name="Hamelin R.C."/>
            <person name="Grigoriev I.V."/>
            <person name="U'Ren J.M."/>
        </authorList>
    </citation>
    <scope>NUCLEOTIDE SEQUENCE [LARGE SCALE GENOMIC DNA]</scope>
    <source>
        <strain evidence="1 2">ER1909</strain>
    </source>
</reference>
<name>A0ACC0CWB8_9PEZI</name>
<gene>
    <name evidence="1" type="ORF">F4821DRAFT_166424</name>
</gene>
<sequence length="535" mass="58330">MVLSTAQQLDSTYKVWKRFTYPDDEKGRIDAIAVPKEVGDTLNAAYALIIDLALVHFWSILFSVILYFYIRRQKGKELDPLAPKLWNKRSDLFDLVFGALTSLSLKCPSPPTVLILLLCLAGWVGQKATGILVPPLILVNNAAPVDPNAIYVPDISDTSTLALANLFALEAPRFLRALGGTAAGEQIREKVEINQSPLLGQTDDGENIYRYDYQYSATGADMGLQRFPDLTLKVVGSCVTEYGWYNDTRSLVDQNNGVTFVDLYNVWGNKTDVPFDVSLYDGRQPSATFFSGTNSSQGTLPNSNATWAAVVSSRDRYSFSSSNDPWYRTGPIEDSQYVVLGARPALLCWQDDVWSYQGQNSTVEALNTLPGLDLSDGLQFIMSSILGTPMIELVGLHLQASALLSSTTANNQLFDAGASSIRTDLERLVQAAYVATINSLTDLTLYPAGVSSKLLNIARDGSAKPLDGIDDFVVWTPDVAALSTVAIIVIPSVFVGLWLIAIILLYWSPVRAVNKLESDGTLAKIDAPKKSSGNP</sequence>
<evidence type="ECO:0000313" key="1">
    <source>
        <dbReference type="EMBL" id="KAI6084744.1"/>
    </source>
</evidence>
<evidence type="ECO:0000313" key="2">
    <source>
        <dbReference type="Proteomes" id="UP001497680"/>
    </source>
</evidence>
<organism evidence="1 2">
    <name type="scientific">Hypoxylon rubiginosum</name>
    <dbReference type="NCBI Taxonomy" id="110542"/>
    <lineage>
        <taxon>Eukaryota</taxon>
        <taxon>Fungi</taxon>
        <taxon>Dikarya</taxon>
        <taxon>Ascomycota</taxon>
        <taxon>Pezizomycotina</taxon>
        <taxon>Sordariomycetes</taxon>
        <taxon>Xylariomycetidae</taxon>
        <taxon>Xylariales</taxon>
        <taxon>Hypoxylaceae</taxon>
        <taxon>Hypoxylon</taxon>
    </lineage>
</organism>
<accession>A0ACC0CWB8</accession>
<dbReference type="Proteomes" id="UP001497680">
    <property type="component" value="Unassembled WGS sequence"/>
</dbReference>
<keyword evidence="2" id="KW-1185">Reference proteome</keyword>
<proteinExistence type="predicted"/>
<comment type="caution">
    <text evidence="1">The sequence shown here is derived from an EMBL/GenBank/DDBJ whole genome shotgun (WGS) entry which is preliminary data.</text>
</comment>